<dbReference type="SMART" id="SM00220">
    <property type="entry name" value="S_TKc"/>
    <property type="match status" value="1"/>
</dbReference>
<feature type="region of interest" description="Disordered" evidence="2">
    <location>
        <begin position="328"/>
        <end position="515"/>
    </location>
</feature>
<dbReference type="Pfam" id="PF00069">
    <property type="entry name" value="Pkinase"/>
    <property type="match status" value="1"/>
</dbReference>
<name>A0AAW1SCB0_9CHLO</name>
<feature type="compositionally biased region" description="Low complexity" evidence="2">
    <location>
        <begin position="833"/>
        <end position="843"/>
    </location>
</feature>
<feature type="compositionally biased region" description="Low complexity" evidence="2">
    <location>
        <begin position="467"/>
        <end position="476"/>
    </location>
</feature>
<feature type="compositionally biased region" description="Basic and acidic residues" evidence="2">
    <location>
        <begin position="958"/>
        <end position="969"/>
    </location>
</feature>
<feature type="compositionally biased region" description="Low complexity" evidence="2">
    <location>
        <begin position="367"/>
        <end position="378"/>
    </location>
</feature>
<feature type="compositionally biased region" description="Basic and acidic residues" evidence="2">
    <location>
        <begin position="976"/>
        <end position="1069"/>
    </location>
</feature>
<comment type="caution">
    <text evidence="4">The sequence shown here is derived from an EMBL/GenBank/DDBJ whole genome shotgun (WGS) entry which is preliminary data.</text>
</comment>
<feature type="region of interest" description="Disordered" evidence="2">
    <location>
        <begin position="630"/>
        <end position="649"/>
    </location>
</feature>
<dbReference type="Proteomes" id="UP001438707">
    <property type="component" value="Unassembled WGS sequence"/>
</dbReference>
<dbReference type="Gene3D" id="1.10.510.10">
    <property type="entry name" value="Transferase(Phosphotransferase) domain 1"/>
    <property type="match status" value="1"/>
</dbReference>
<feature type="compositionally biased region" description="Basic and acidic residues" evidence="2">
    <location>
        <begin position="814"/>
        <end position="824"/>
    </location>
</feature>
<accession>A0AAW1SCB0</accession>
<evidence type="ECO:0000313" key="5">
    <source>
        <dbReference type="Proteomes" id="UP001438707"/>
    </source>
</evidence>
<evidence type="ECO:0000259" key="3">
    <source>
        <dbReference type="PROSITE" id="PS50011"/>
    </source>
</evidence>
<dbReference type="PROSITE" id="PS50011">
    <property type="entry name" value="PROTEIN_KINASE_DOM"/>
    <property type="match status" value="1"/>
</dbReference>
<feature type="region of interest" description="Disordered" evidence="2">
    <location>
        <begin position="687"/>
        <end position="716"/>
    </location>
</feature>
<dbReference type="GO" id="GO:0005524">
    <property type="term" value="F:ATP binding"/>
    <property type="evidence" value="ECO:0007669"/>
    <property type="project" value="InterPro"/>
</dbReference>
<evidence type="ECO:0000256" key="1">
    <source>
        <dbReference type="ARBA" id="ARBA00005926"/>
    </source>
</evidence>
<dbReference type="InterPro" id="IPR050235">
    <property type="entry name" value="CK1_Ser-Thr_kinase"/>
</dbReference>
<feature type="domain" description="Protein kinase" evidence="3">
    <location>
        <begin position="21"/>
        <end position="285"/>
    </location>
</feature>
<comment type="similarity">
    <text evidence="1">Belongs to the protein kinase superfamily. CK1 Ser/Thr protein kinase family. Casein kinase I subfamily.</text>
</comment>
<dbReference type="SUPFAM" id="SSF56112">
    <property type="entry name" value="Protein kinase-like (PK-like)"/>
    <property type="match status" value="1"/>
</dbReference>
<dbReference type="EMBL" id="JALJOS010000002">
    <property type="protein sequence ID" value="KAK9843206.1"/>
    <property type="molecule type" value="Genomic_DNA"/>
</dbReference>
<dbReference type="InterPro" id="IPR011009">
    <property type="entry name" value="Kinase-like_dom_sf"/>
</dbReference>
<evidence type="ECO:0000256" key="2">
    <source>
        <dbReference type="SAM" id="MobiDB-lite"/>
    </source>
</evidence>
<organism evidence="4 5">
    <name type="scientific">Apatococcus lobatus</name>
    <dbReference type="NCBI Taxonomy" id="904363"/>
    <lineage>
        <taxon>Eukaryota</taxon>
        <taxon>Viridiplantae</taxon>
        <taxon>Chlorophyta</taxon>
        <taxon>core chlorophytes</taxon>
        <taxon>Trebouxiophyceae</taxon>
        <taxon>Chlorellales</taxon>
        <taxon>Chlorellaceae</taxon>
        <taxon>Apatococcus</taxon>
    </lineage>
</organism>
<dbReference type="InterPro" id="IPR000719">
    <property type="entry name" value="Prot_kinase_dom"/>
</dbReference>
<protein>
    <recommendedName>
        <fullName evidence="3">Protein kinase domain-containing protein</fullName>
    </recommendedName>
</protein>
<evidence type="ECO:0000313" key="4">
    <source>
        <dbReference type="EMBL" id="KAK9843206.1"/>
    </source>
</evidence>
<feature type="compositionally biased region" description="Polar residues" evidence="2">
    <location>
        <begin position="490"/>
        <end position="499"/>
    </location>
</feature>
<feature type="compositionally biased region" description="Basic and acidic residues" evidence="2">
    <location>
        <begin position="1078"/>
        <end position="1087"/>
    </location>
</feature>
<dbReference type="PANTHER" id="PTHR11909">
    <property type="entry name" value="CASEIN KINASE-RELATED"/>
    <property type="match status" value="1"/>
</dbReference>
<feature type="compositionally biased region" description="Basic and acidic residues" evidence="2">
    <location>
        <begin position="844"/>
        <end position="856"/>
    </location>
</feature>
<reference evidence="4 5" key="1">
    <citation type="journal article" date="2024" name="Nat. Commun.">
        <title>Phylogenomics reveals the evolutionary origins of lichenization in chlorophyte algae.</title>
        <authorList>
            <person name="Puginier C."/>
            <person name="Libourel C."/>
            <person name="Otte J."/>
            <person name="Skaloud P."/>
            <person name="Haon M."/>
            <person name="Grisel S."/>
            <person name="Petersen M."/>
            <person name="Berrin J.G."/>
            <person name="Delaux P.M."/>
            <person name="Dal Grande F."/>
            <person name="Keller J."/>
        </authorList>
    </citation>
    <scope>NUCLEOTIDE SEQUENCE [LARGE SCALE GENOMIC DNA]</scope>
    <source>
        <strain evidence="4 5">SAG 2145</strain>
    </source>
</reference>
<proteinExistence type="inferred from homology"/>
<dbReference type="GO" id="GO:0004672">
    <property type="term" value="F:protein kinase activity"/>
    <property type="evidence" value="ECO:0007669"/>
    <property type="project" value="InterPro"/>
</dbReference>
<feature type="compositionally biased region" description="Low complexity" evidence="2">
    <location>
        <begin position="438"/>
        <end position="460"/>
    </location>
</feature>
<dbReference type="AlphaFoldDB" id="A0AAW1SCB0"/>
<feature type="region of interest" description="Disordered" evidence="2">
    <location>
        <begin position="728"/>
        <end position="1105"/>
    </location>
</feature>
<gene>
    <name evidence="4" type="ORF">WJX74_008685</name>
</gene>
<keyword evidence="5" id="KW-1185">Reference proteome</keyword>
<sequence>MGRRLASLVKGLQIQHNGSSWKLTNRLGAGGFAEVWEVVTESRKKHAVKFDLEAGNASVFHEHRILAKLKPYDRIVHVLKDGDGWFEGHFYFAMDLQGRNVAELQRACLAGRFDLATCKSFGVSMLEALEQVHSAGYVHRDVKPANFVQGRTTGSAGSLYILDFGVARRFRDENSRVKPQRMGYDEFRGSTTYASINALHKQDQGRRDDVWSWLYMLAEMLNGHLPWKDAGKAATNGRAAGSPEEQKQAEKQTVLEAKLACLADPSLLFTITPLPEPIGQMSRYLETMEFEAEPDYQLLRQLLGSLSQFPCDAAAASAAAFQAQADFDSEGSFPASPASPPDDARGFMPQPRPMMAPTSYIPGMQDPAFPQAASPASSHGDEDDVGDAPALLAGDDDMGMGPGATPPRRLNSPSALPKKSPKLLAGRSKVGGKGWPRGPTHSAAGGPAAAPATAPAAESTPTPPPTQAACPSSAASGADGTLQQPLVPGLQTSAAGSPSSQPPFRETAQPAAAAAHALALQPSSVQPTLALPPRTAAIAPAAAAAAPAANGHEALWPPSGGTHSSQWEAPGTAAAAGLPGWMDASSTLTPSPPGNLKGTLNPAVVGTHSEALGSAAVGAADAAYLPSAAAEAPESLQHDPPSAELAGANTADGYGHGMFTAPELDYGISGDDSAAATPAQIGALEPASDETADHQLPDGPPSAQSGYPFPDSGHTLQQEGQLVGESPTADIVPRLGTPPVLSGVPTAASSRPAVDLPPPPPRLGGMIQQDGFRPDRAPYFVVPPTGPIKLPIPARPGVTPRGQPQQNGGPFTRSRSDPNEEAAAREPGPASAERQLPPQLPGRLPEEAAAGKKRQADSAAAAEAPFKLQRTGSGSPVASPRLPSNHVANVAPTNGSGRSWGLEGGSRQQAQQFAVPEARPANGDTKAGWHAADGHRHLQGGLHPDATGSHAQGNPGDTHARDRSRERSRSRSRGLWPDDRDKLPAPRAHSHDRDRSQRPEAHSNSRYCSSKDDYHASDERRDSNRHGRCELSSRDEGLTGRRDESARNRYAPRNDHRPSGRDGGRDESPRQPQQIRAPLHERRDRSESIQPRSVGRQANMRDGRAGERMLPYEVWARSLKQHTEALQDSDPYKELQDQARKFEKGGPGVPGFAAELKGDLNRLDAVELQSVVAWIVEYKLHSRSQAHDLNRVSNLIEDVSHFAHQTSKRAHQRYKDQR</sequence>